<evidence type="ECO:0000313" key="8">
    <source>
        <dbReference type="Proteomes" id="UP000544052"/>
    </source>
</evidence>
<evidence type="ECO:0000313" key="7">
    <source>
        <dbReference type="Proteomes" id="UP000518255"/>
    </source>
</evidence>
<keyword evidence="8" id="KW-1185">Reference proteome</keyword>
<dbReference type="Pfam" id="PF03061">
    <property type="entry name" value="4HBT"/>
    <property type="match status" value="1"/>
</dbReference>
<evidence type="ECO:0000313" key="5">
    <source>
        <dbReference type="EMBL" id="MBB1063567.1"/>
    </source>
</evidence>
<sequence length="172" mass="19650">MMKINCNDTLAVSLHRVLNADLNEHGTVFGGRILELVDGEASVAAMRVTRSTVVTATMDHLQFFQPFHLQDSMCMEAYVTGLGHRSLEIFVKVIGENLKTGERFVGFSCFITFVIQDPNKFIQYDQVIPQSAEQKAMIAGYETRRKYRKEIRKNQARFVNLISTDKPWKTQN</sequence>
<evidence type="ECO:0000259" key="4">
    <source>
        <dbReference type="PROSITE" id="PS51770"/>
    </source>
</evidence>
<name>A0A7W3U0U0_9LACO</name>
<accession>A0A7W3U0U0</accession>
<gene>
    <name evidence="6" type="ORF">H5R63_08730</name>
    <name evidence="5" type="ORF">H5R64_07340</name>
</gene>
<dbReference type="AlphaFoldDB" id="A0A7W3U0U0"/>
<proteinExistence type="inferred from homology"/>
<protein>
    <submittedName>
        <fullName evidence="6">Acyl-CoA thioesterase</fullName>
    </submittedName>
</protein>
<dbReference type="Proteomes" id="UP000518255">
    <property type="component" value="Unassembled WGS sequence"/>
</dbReference>
<dbReference type="InterPro" id="IPR006683">
    <property type="entry name" value="Thioestr_dom"/>
</dbReference>
<evidence type="ECO:0000256" key="2">
    <source>
        <dbReference type="ARBA" id="ARBA00022801"/>
    </source>
</evidence>
<dbReference type="RefSeq" id="WP_182581724.1">
    <property type="nucleotide sequence ID" value="NZ_JACIUY010000064.1"/>
</dbReference>
<dbReference type="Gene3D" id="3.10.129.10">
    <property type="entry name" value="Hotdog Thioesterase"/>
    <property type="match status" value="1"/>
</dbReference>
<dbReference type="GO" id="GO:0009062">
    <property type="term" value="P:fatty acid catabolic process"/>
    <property type="evidence" value="ECO:0007669"/>
    <property type="project" value="TreeGrafter"/>
</dbReference>
<dbReference type="GO" id="GO:0052816">
    <property type="term" value="F:long-chain fatty acyl-CoA hydrolase activity"/>
    <property type="evidence" value="ECO:0007669"/>
    <property type="project" value="TreeGrafter"/>
</dbReference>
<organism evidence="6 7">
    <name type="scientific">Limosilactobacillus fastidiosus</name>
    <dbReference type="NCBI Taxonomy" id="2759855"/>
    <lineage>
        <taxon>Bacteria</taxon>
        <taxon>Bacillati</taxon>
        <taxon>Bacillota</taxon>
        <taxon>Bacilli</taxon>
        <taxon>Lactobacillales</taxon>
        <taxon>Lactobacillaceae</taxon>
        <taxon>Limosilactobacillus</taxon>
    </lineage>
</organism>
<dbReference type="PANTHER" id="PTHR11049:SF24">
    <property type="entry name" value="CYTOSOLIC ACYL COENZYME A THIOESTER HYDROLASE"/>
    <property type="match status" value="1"/>
</dbReference>
<dbReference type="InterPro" id="IPR040170">
    <property type="entry name" value="Cytosol_ACT"/>
</dbReference>
<dbReference type="PROSITE" id="PS51770">
    <property type="entry name" value="HOTDOG_ACOT"/>
    <property type="match status" value="1"/>
</dbReference>
<dbReference type="InterPro" id="IPR033120">
    <property type="entry name" value="HOTDOG_ACOT"/>
</dbReference>
<comment type="similarity">
    <text evidence="1">Belongs to the acyl coenzyme A hydrolase family.</text>
</comment>
<feature type="domain" description="HotDog ACOT-type" evidence="4">
    <location>
        <begin position="7"/>
        <end position="119"/>
    </location>
</feature>
<dbReference type="CDD" id="cd03442">
    <property type="entry name" value="BFIT_BACH"/>
    <property type="match status" value="1"/>
</dbReference>
<reference evidence="7 8" key="1">
    <citation type="submission" date="2020-07" db="EMBL/GenBank/DDBJ databases">
        <title>Description of Limosilactobacillus balticus sp. nov., Limosilactobacillus agrestis sp. nov., Limosilactobacillus albertensis sp. nov., Limosilactobacillus rudii sp. nov., Limosilactobacillus fastidiosus sp. nov., five novel Limosilactobacillus species isolated from the vertebrate gastrointestinal tract, and proposal of 6 subspecies of Limosilactobacillus reuteri adapted to the gastrointestinal tract of specific vertebrate hosts.</title>
        <authorList>
            <person name="Li F."/>
            <person name="Cheng C."/>
            <person name="Zheng J."/>
            <person name="Quevedo R.M."/>
            <person name="Li J."/>
            <person name="Roos S."/>
            <person name="Gaenzle M.G."/>
            <person name="Walter J."/>
        </authorList>
    </citation>
    <scope>NUCLEOTIDE SEQUENCE [LARGE SCALE GENOMIC DNA]</scope>
    <source>
        <strain evidence="6 7">WF-MA3-C</strain>
        <strain evidence="5 8">WF-MO7-1</strain>
    </source>
</reference>
<evidence type="ECO:0000256" key="3">
    <source>
        <dbReference type="PROSITE-ProRule" id="PRU01106"/>
    </source>
</evidence>
<comment type="caution">
    <text evidence="6">The sequence shown here is derived from an EMBL/GenBank/DDBJ whole genome shotgun (WGS) entry which is preliminary data.</text>
</comment>
<dbReference type="Proteomes" id="UP000544052">
    <property type="component" value="Unassembled WGS sequence"/>
</dbReference>
<dbReference type="GO" id="GO:0006637">
    <property type="term" value="P:acyl-CoA metabolic process"/>
    <property type="evidence" value="ECO:0007669"/>
    <property type="project" value="TreeGrafter"/>
</dbReference>
<dbReference type="InterPro" id="IPR029069">
    <property type="entry name" value="HotDog_dom_sf"/>
</dbReference>
<dbReference type="EMBL" id="JACIUZ010000044">
    <property type="protein sequence ID" value="MBB1063567.1"/>
    <property type="molecule type" value="Genomic_DNA"/>
</dbReference>
<dbReference type="PANTHER" id="PTHR11049">
    <property type="entry name" value="ACYL COENZYME A THIOESTER HYDROLASE"/>
    <property type="match status" value="1"/>
</dbReference>
<keyword evidence="2 3" id="KW-0378">Hydrolase</keyword>
<evidence type="ECO:0000256" key="1">
    <source>
        <dbReference type="ARBA" id="ARBA00010458"/>
    </source>
</evidence>
<dbReference type="SUPFAM" id="SSF54637">
    <property type="entry name" value="Thioesterase/thiol ester dehydrase-isomerase"/>
    <property type="match status" value="1"/>
</dbReference>
<dbReference type="GO" id="GO:0005829">
    <property type="term" value="C:cytosol"/>
    <property type="evidence" value="ECO:0007669"/>
    <property type="project" value="TreeGrafter"/>
</dbReference>
<dbReference type="EMBL" id="JACIUY010000064">
    <property type="protein sequence ID" value="MBB1086858.1"/>
    <property type="molecule type" value="Genomic_DNA"/>
</dbReference>
<evidence type="ECO:0000313" key="6">
    <source>
        <dbReference type="EMBL" id="MBB1086858.1"/>
    </source>
</evidence>